<feature type="region of interest" description="Disordered" evidence="1">
    <location>
        <begin position="210"/>
        <end position="235"/>
    </location>
</feature>
<sequence length="265" mass="27549">MTVGGGWRRGGCGIRRASDRREAVPHRVDHQLLTADLLVRCVQAGRLRLDDPVARFLPGVREGVLVGHLLSHSSGLDAGRSSPARPPSMISAPRGHTVRDGDLVVLPRRIDNPMCTRGLDPAGGTLVSTQSDILAADPISRTAVVVLTNSDHGINAANPLLNAPGPIPNGVTQAAPVDPSHYAGQYASHAPTMRAPPQAAACSSGHPGIPTLPWRRATVRPSTPRPGLSPSSASTTRAYPPFCDGGCGSCAGSCRKIHSPSRAGL</sequence>
<organism evidence="3 4">
    <name type="scientific">Microbacterium wangchenii</name>
    <dbReference type="NCBI Taxonomy" id="2541726"/>
    <lineage>
        <taxon>Bacteria</taxon>
        <taxon>Bacillati</taxon>
        <taxon>Actinomycetota</taxon>
        <taxon>Actinomycetes</taxon>
        <taxon>Micrococcales</taxon>
        <taxon>Microbacteriaceae</taxon>
        <taxon>Microbacterium</taxon>
    </lineage>
</organism>
<keyword evidence="4" id="KW-1185">Reference proteome</keyword>
<dbReference type="Pfam" id="PF00144">
    <property type="entry name" value="Beta-lactamase"/>
    <property type="match status" value="1"/>
</dbReference>
<proteinExistence type="predicted"/>
<dbReference type="InterPro" id="IPR001466">
    <property type="entry name" value="Beta-lactam-related"/>
</dbReference>
<evidence type="ECO:0000313" key="3">
    <source>
        <dbReference type="EMBL" id="QBR90533.1"/>
    </source>
</evidence>
<dbReference type="Gene3D" id="3.40.710.10">
    <property type="entry name" value="DD-peptidase/beta-lactamase superfamily"/>
    <property type="match status" value="1"/>
</dbReference>
<accession>A0ABX5SWD7</accession>
<name>A0ABX5SWD7_9MICO</name>
<feature type="region of interest" description="Disordered" evidence="1">
    <location>
        <begin position="75"/>
        <end position="96"/>
    </location>
</feature>
<reference evidence="3 4" key="1">
    <citation type="submission" date="2019-03" db="EMBL/GenBank/DDBJ databases">
        <authorList>
            <person name="Dong K."/>
        </authorList>
    </citation>
    <scope>NUCLEOTIDE SEQUENCE [LARGE SCALE GENOMIC DNA]</scope>
    <source>
        <strain evidence="4">dk512</strain>
    </source>
</reference>
<evidence type="ECO:0000259" key="2">
    <source>
        <dbReference type="Pfam" id="PF00144"/>
    </source>
</evidence>
<evidence type="ECO:0000256" key="1">
    <source>
        <dbReference type="SAM" id="MobiDB-lite"/>
    </source>
</evidence>
<evidence type="ECO:0000313" key="4">
    <source>
        <dbReference type="Proteomes" id="UP000295748"/>
    </source>
</evidence>
<dbReference type="InterPro" id="IPR012338">
    <property type="entry name" value="Beta-lactam/transpept-like"/>
</dbReference>
<gene>
    <name evidence="3" type="ORF">E4K62_01595</name>
</gene>
<dbReference type="SUPFAM" id="SSF56601">
    <property type="entry name" value="beta-lactamase/transpeptidase-like"/>
    <property type="match status" value="1"/>
</dbReference>
<dbReference type="Proteomes" id="UP000295748">
    <property type="component" value="Chromosome"/>
</dbReference>
<protein>
    <recommendedName>
        <fullName evidence="2">Beta-lactamase-related domain-containing protein</fullName>
    </recommendedName>
</protein>
<feature type="domain" description="Beta-lactamase-related" evidence="2">
    <location>
        <begin position="33"/>
        <end position="82"/>
    </location>
</feature>
<dbReference type="EMBL" id="CP038266">
    <property type="protein sequence ID" value="QBR90533.1"/>
    <property type="molecule type" value="Genomic_DNA"/>
</dbReference>